<reference evidence="2" key="1">
    <citation type="journal article" date="2020" name="Stud. Mycol.">
        <title>101 Dothideomycetes genomes: a test case for predicting lifestyles and emergence of pathogens.</title>
        <authorList>
            <person name="Haridas S."/>
            <person name="Albert R."/>
            <person name="Binder M."/>
            <person name="Bloem J."/>
            <person name="Labutti K."/>
            <person name="Salamov A."/>
            <person name="Andreopoulos B."/>
            <person name="Baker S."/>
            <person name="Barry K."/>
            <person name="Bills G."/>
            <person name="Bluhm B."/>
            <person name="Cannon C."/>
            <person name="Castanera R."/>
            <person name="Culley D."/>
            <person name="Daum C."/>
            <person name="Ezra D."/>
            <person name="Gonzalez J."/>
            <person name="Henrissat B."/>
            <person name="Kuo A."/>
            <person name="Liang C."/>
            <person name="Lipzen A."/>
            <person name="Lutzoni F."/>
            <person name="Magnuson J."/>
            <person name="Mondo S."/>
            <person name="Nolan M."/>
            <person name="Ohm R."/>
            <person name="Pangilinan J."/>
            <person name="Park H.-J."/>
            <person name="Ramirez L."/>
            <person name="Alfaro M."/>
            <person name="Sun H."/>
            <person name="Tritt A."/>
            <person name="Yoshinaga Y."/>
            <person name="Zwiers L.-H."/>
            <person name="Turgeon B."/>
            <person name="Goodwin S."/>
            <person name="Spatafora J."/>
            <person name="Crous P."/>
            <person name="Grigoriev I."/>
        </authorList>
    </citation>
    <scope>NUCLEOTIDE SEQUENCE</scope>
    <source>
        <strain evidence="2">CBS 480.64</strain>
    </source>
</reference>
<dbReference type="OrthoDB" id="4115400at2759"/>
<evidence type="ECO:0000313" key="3">
    <source>
        <dbReference type="Proteomes" id="UP000799421"/>
    </source>
</evidence>
<feature type="compositionally biased region" description="Basic and acidic residues" evidence="1">
    <location>
        <begin position="212"/>
        <end position="221"/>
    </location>
</feature>
<dbReference type="AlphaFoldDB" id="A0A6A7BW57"/>
<feature type="compositionally biased region" description="Basic and acidic residues" evidence="1">
    <location>
        <begin position="157"/>
        <end position="168"/>
    </location>
</feature>
<feature type="region of interest" description="Disordered" evidence="1">
    <location>
        <begin position="736"/>
        <end position="760"/>
    </location>
</feature>
<feature type="compositionally biased region" description="Basic and acidic residues" evidence="1">
    <location>
        <begin position="317"/>
        <end position="329"/>
    </location>
</feature>
<sequence length="760" mass="85496">MYSISSPVMSCMEVNDKPLSQQRQLTSLLSTTPRLLPQPVSKLDVPEIDMSDKVEGKRRVRTSATVSNGRYLTIKLPPGLLRKVHDESVHRTIAQSNDQSNHNNEIEHGRNHHGTFSKEHTLRFPNITWVHRGKGRWLPVDEVATNPNGSFSKRGRSAPESHNERRGMWEQLDIPTGQARELLLGRQARPRPDLPGFYNTSSDSEDSSEMYKVSEDEADQSFHNKAEGVPERWLANAQLSGPVPQGNNSRDHLPTGALVDKTYKDMHPEIEWVHRGKGRYVRKSDLLSQSSSLATPGKSRKRRASRSIEEGSPSLSIHDDSQRLESTEQKQKYDLVDKAYVLAHPEEKWYHRGQGKYARGSRPGAAVTVRSQSQASQEKSQATPLQLFSSAYVNAHPHLNFYHKGQGRWALGTPPPGSHNKIARRGPAANDCKTDDSQARASSIPSLQVMTGTDEPSPLTALFLKADGPDKWPQLPWIYRGGGKWSQTTKAQADDIKKQSQLQNTAGVTSPEDTVNNEETQPRGRRRQRTPVRNQEAPKPMLAPHEDILTEKDLPPVFRSEWRCHENEGDDLDRQLRQNFSCLNTDQIVRSLLKHDPKTRPLSNLKLLSSNAAKALQVLQTEYQALDRITAPHAKIPRRTMRPPNLPIDPQIFEDKKEADLYGYTFDPRRIGHQDPDAQNIPRYATRELRKRPSRTQQSVEQSGRKRMRLASPTYQRMPKRVAQLAEGISAPGSVITITSGSPTPLQSRVASPEGKGRKG</sequence>
<proteinExistence type="predicted"/>
<feature type="compositionally biased region" description="Polar residues" evidence="1">
    <location>
        <begin position="736"/>
        <end position="750"/>
    </location>
</feature>
<protein>
    <submittedName>
        <fullName evidence="2">Uncharacterized protein</fullName>
    </submittedName>
</protein>
<feature type="region of interest" description="Disordered" evidence="1">
    <location>
        <begin position="186"/>
        <end position="221"/>
    </location>
</feature>
<feature type="region of interest" description="Disordered" evidence="1">
    <location>
        <begin position="140"/>
        <end position="174"/>
    </location>
</feature>
<feature type="region of interest" description="Disordered" evidence="1">
    <location>
        <begin position="689"/>
        <end position="712"/>
    </location>
</feature>
<evidence type="ECO:0000256" key="1">
    <source>
        <dbReference type="SAM" id="MobiDB-lite"/>
    </source>
</evidence>
<dbReference type="Proteomes" id="UP000799421">
    <property type="component" value="Unassembled WGS sequence"/>
</dbReference>
<accession>A0A6A7BW57</accession>
<organism evidence="2 3">
    <name type="scientific">Piedraia hortae CBS 480.64</name>
    <dbReference type="NCBI Taxonomy" id="1314780"/>
    <lineage>
        <taxon>Eukaryota</taxon>
        <taxon>Fungi</taxon>
        <taxon>Dikarya</taxon>
        <taxon>Ascomycota</taxon>
        <taxon>Pezizomycotina</taxon>
        <taxon>Dothideomycetes</taxon>
        <taxon>Dothideomycetidae</taxon>
        <taxon>Capnodiales</taxon>
        <taxon>Piedraiaceae</taxon>
        <taxon>Piedraia</taxon>
    </lineage>
</organism>
<feature type="region of interest" description="Disordered" evidence="1">
    <location>
        <begin position="489"/>
        <end position="541"/>
    </location>
</feature>
<feature type="compositionally biased region" description="Polar residues" evidence="1">
    <location>
        <begin position="499"/>
        <end position="519"/>
    </location>
</feature>
<gene>
    <name evidence="2" type="ORF">K470DRAFT_111883</name>
</gene>
<dbReference type="EMBL" id="MU005999">
    <property type="protein sequence ID" value="KAF2858969.1"/>
    <property type="molecule type" value="Genomic_DNA"/>
</dbReference>
<feature type="region of interest" description="Disordered" evidence="1">
    <location>
        <begin position="420"/>
        <end position="442"/>
    </location>
</feature>
<evidence type="ECO:0000313" key="2">
    <source>
        <dbReference type="EMBL" id="KAF2858969.1"/>
    </source>
</evidence>
<name>A0A6A7BW57_9PEZI</name>
<feature type="region of interest" description="Disordered" evidence="1">
    <location>
        <begin position="283"/>
        <end position="329"/>
    </location>
</feature>
<keyword evidence="3" id="KW-1185">Reference proteome</keyword>